<feature type="compositionally biased region" description="Basic residues" evidence="7">
    <location>
        <begin position="18"/>
        <end position="27"/>
    </location>
</feature>
<evidence type="ECO:0000256" key="2">
    <source>
        <dbReference type="ARBA" id="ARBA00022833"/>
    </source>
</evidence>
<dbReference type="PROSITE" id="PS50048">
    <property type="entry name" value="ZN2_CY6_FUNGAL_2"/>
    <property type="match status" value="1"/>
</dbReference>
<evidence type="ECO:0000256" key="3">
    <source>
        <dbReference type="ARBA" id="ARBA00023015"/>
    </source>
</evidence>
<evidence type="ECO:0000256" key="5">
    <source>
        <dbReference type="ARBA" id="ARBA00023163"/>
    </source>
</evidence>
<protein>
    <recommendedName>
        <fullName evidence="8">Zn(2)-C6 fungal-type domain-containing protein</fullName>
    </recommendedName>
</protein>
<evidence type="ECO:0000313" key="10">
    <source>
        <dbReference type="Proteomes" id="UP000248961"/>
    </source>
</evidence>
<dbReference type="InterPro" id="IPR052360">
    <property type="entry name" value="Transcr_Regulatory_Proteins"/>
</dbReference>
<feature type="domain" description="Zn(2)-C6 fungal-type" evidence="8">
    <location>
        <begin position="30"/>
        <end position="58"/>
    </location>
</feature>
<dbReference type="VEuPathDB" id="FungiDB:BO97DRAFT_239230"/>
<dbReference type="PROSITE" id="PS00463">
    <property type="entry name" value="ZN2_CY6_FUNGAL_1"/>
    <property type="match status" value="1"/>
</dbReference>
<dbReference type="Pfam" id="PF00172">
    <property type="entry name" value="Zn_clus"/>
    <property type="match status" value="1"/>
</dbReference>
<name>A0A395I7P7_ASPHC</name>
<evidence type="ECO:0000313" key="9">
    <source>
        <dbReference type="EMBL" id="RAL15088.1"/>
    </source>
</evidence>
<dbReference type="SUPFAM" id="SSF57701">
    <property type="entry name" value="Zn2/Cys6 DNA-binding domain"/>
    <property type="match status" value="1"/>
</dbReference>
<dbReference type="GO" id="GO:0009893">
    <property type="term" value="P:positive regulation of metabolic process"/>
    <property type="evidence" value="ECO:0007669"/>
    <property type="project" value="UniProtKB-ARBA"/>
</dbReference>
<keyword evidence="5" id="KW-0804">Transcription</keyword>
<keyword evidence="4" id="KW-0238">DNA-binding</keyword>
<dbReference type="STRING" id="1450537.A0A395I7P7"/>
<keyword evidence="2" id="KW-0862">Zinc</keyword>
<evidence type="ECO:0000256" key="4">
    <source>
        <dbReference type="ARBA" id="ARBA00023125"/>
    </source>
</evidence>
<keyword evidence="10" id="KW-1185">Reference proteome</keyword>
<feature type="compositionally biased region" description="Polar residues" evidence="7">
    <location>
        <begin position="1"/>
        <end position="12"/>
    </location>
</feature>
<dbReference type="PANTHER" id="PTHR36206">
    <property type="entry name" value="ASPERCRYPTIN BIOSYNTHESIS CLUSTER-SPECIFIC TRANSCRIPTION REGULATOR ATNN-RELATED"/>
    <property type="match status" value="1"/>
</dbReference>
<evidence type="ECO:0000256" key="6">
    <source>
        <dbReference type="ARBA" id="ARBA00023242"/>
    </source>
</evidence>
<dbReference type="GO" id="GO:0003677">
    <property type="term" value="F:DNA binding"/>
    <property type="evidence" value="ECO:0007669"/>
    <property type="project" value="UniProtKB-KW"/>
</dbReference>
<gene>
    <name evidence="9" type="ORF">BO97DRAFT_239230</name>
</gene>
<keyword evidence="6" id="KW-0539">Nucleus</keyword>
<feature type="region of interest" description="Disordered" evidence="7">
    <location>
        <begin position="1"/>
        <end position="27"/>
    </location>
</feature>
<reference evidence="9 10" key="1">
    <citation type="submission" date="2018-02" db="EMBL/GenBank/DDBJ databases">
        <title>The genomes of Aspergillus section Nigri reveals drivers in fungal speciation.</title>
        <authorList>
            <consortium name="DOE Joint Genome Institute"/>
            <person name="Vesth T.C."/>
            <person name="Nybo J."/>
            <person name="Theobald S."/>
            <person name="Brandl J."/>
            <person name="Frisvad J.C."/>
            <person name="Nielsen K.F."/>
            <person name="Lyhne E.K."/>
            <person name="Kogle M.E."/>
            <person name="Kuo A."/>
            <person name="Riley R."/>
            <person name="Clum A."/>
            <person name="Nolan M."/>
            <person name="Lipzen A."/>
            <person name="Salamov A."/>
            <person name="Henrissat B."/>
            <person name="Wiebenga A."/>
            <person name="De vries R.P."/>
            <person name="Grigoriev I.V."/>
            <person name="Mortensen U.H."/>
            <person name="Andersen M.R."/>
            <person name="Baker S.E."/>
        </authorList>
    </citation>
    <scope>NUCLEOTIDE SEQUENCE [LARGE SCALE GENOMIC DNA]</scope>
    <source>
        <strain evidence="9 10">CBS 101889</strain>
    </source>
</reference>
<evidence type="ECO:0000259" key="8">
    <source>
        <dbReference type="PROSITE" id="PS50048"/>
    </source>
</evidence>
<dbReference type="OrthoDB" id="2593732at2759"/>
<sequence>MDLPSSENSHSSIGIPPGRRRAGKSRSRTGCRTCRARRLKCDEAPGACQRCTSTGRVCDGYDVQRLPRPPRRKIATAPRIPALVPTGFRFATTSDENRCFSYFQHRSISHLVASFDDPLWEKLVLQMSYNEPAVYHAIVALGSIHQDLEQHGLPLPGQTPNSTWSRFATEQSLRSSSLLTQRRSSQDPALRQVILVCCLLFTVTELLCARPDTASVHLAGGLRILRELKAQRCVHSEQSTLATYLHLQGQSLFLASEGPILRIDYEMIYEWAYENYISGFTTFSEVQRAFGPVFNASCGFHVRFWKQQQAINYTEQTYEASLVPLRVLSCLNRFLQELEVFLLTAPPQALGEKERRGAQLMKVICHGQIVSVKSCLLRSNGLPLESLMEDYVNLQRMLDETLTQVPCRPLISLRAGLTPVFFLLAQCPDYEIRWWAIDGLQTWPHCGGFFNSRQMAQMVLEGMKIELRALRETHPQGMTGKVSFVRGADGSSFARMLYSRGGGECVRWLRLDG</sequence>
<dbReference type="AlphaFoldDB" id="A0A395I7P7"/>
<dbReference type="InterPro" id="IPR001138">
    <property type="entry name" value="Zn2Cys6_DnaBD"/>
</dbReference>
<keyword evidence="3" id="KW-0805">Transcription regulation</keyword>
<dbReference type="CDD" id="cd00067">
    <property type="entry name" value="GAL4"/>
    <property type="match status" value="1"/>
</dbReference>
<accession>A0A395I7P7</accession>
<dbReference type="Proteomes" id="UP000248961">
    <property type="component" value="Unassembled WGS sequence"/>
</dbReference>
<proteinExistence type="predicted"/>
<dbReference type="GO" id="GO:0008270">
    <property type="term" value="F:zinc ion binding"/>
    <property type="evidence" value="ECO:0007669"/>
    <property type="project" value="InterPro"/>
</dbReference>
<organism evidence="9 10">
    <name type="scientific">Aspergillus homomorphus (strain CBS 101889)</name>
    <dbReference type="NCBI Taxonomy" id="1450537"/>
    <lineage>
        <taxon>Eukaryota</taxon>
        <taxon>Fungi</taxon>
        <taxon>Dikarya</taxon>
        <taxon>Ascomycota</taxon>
        <taxon>Pezizomycotina</taxon>
        <taxon>Eurotiomycetes</taxon>
        <taxon>Eurotiomycetidae</taxon>
        <taxon>Eurotiales</taxon>
        <taxon>Aspergillaceae</taxon>
        <taxon>Aspergillus</taxon>
        <taxon>Aspergillus subgen. Circumdati</taxon>
    </lineage>
</organism>
<dbReference type="PANTHER" id="PTHR36206:SF16">
    <property type="entry name" value="TRANSCRIPTION FACTOR DOMAIN-CONTAINING PROTEIN-RELATED"/>
    <property type="match status" value="1"/>
</dbReference>
<dbReference type="GeneID" id="37195057"/>
<dbReference type="InterPro" id="IPR036864">
    <property type="entry name" value="Zn2-C6_fun-type_DNA-bd_sf"/>
</dbReference>
<evidence type="ECO:0000256" key="1">
    <source>
        <dbReference type="ARBA" id="ARBA00022723"/>
    </source>
</evidence>
<dbReference type="RefSeq" id="XP_025554242.1">
    <property type="nucleotide sequence ID" value="XM_025690768.1"/>
</dbReference>
<dbReference type="Gene3D" id="4.10.240.10">
    <property type="entry name" value="Zn(2)-C6 fungal-type DNA-binding domain"/>
    <property type="match status" value="1"/>
</dbReference>
<dbReference type="GO" id="GO:0000981">
    <property type="term" value="F:DNA-binding transcription factor activity, RNA polymerase II-specific"/>
    <property type="evidence" value="ECO:0007669"/>
    <property type="project" value="InterPro"/>
</dbReference>
<keyword evidence="1" id="KW-0479">Metal-binding</keyword>
<dbReference type="Pfam" id="PF11951">
    <property type="entry name" value="Fungal_trans_2"/>
    <property type="match status" value="1"/>
</dbReference>
<dbReference type="EMBL" id="KZ824272">
    <property type="protein sequence ID" value="RAL15088.1"/>
    <property type="molecule type" value="Genomic_DNA"/>
</dbReference>
<dbReference type="SMART" id="SM00066">
    <property type="entry name" value="GAL4"/>
    <property type="match status" value="1"/>
</dbReference>
<dbReference type="InterPro" id="IPR021858">
    <property type="entry name" value="Fun_TF"/>
</dbReference>
<evidence type="ECO:0000256" key="7">
    <source>
        <dbReference type="SAM" id="MobiDB-lite"/>
    </source>
</evidence>